<evidence type="ECO:0000256" key="4">
    <source>
        <dbReference type="ARBA" id="ARBA00022980"/>
    </source>
</evidence>
<evidence type="ECO:0000256" key="1">
    <source>
        <dbReference type="ARBA" id="ARBA00004496"/>
    </source>
</evidence>
<feature type="non-terminal residue" evidence="7">
    <location>
        <position position="95"/>
    </location>
</feature>
<name>A0ABS2XIM9_POLSP</name>
<comment type="similarity">
    <text evidence="2">Belongs to the eukaryotic ribosomal protein eS10 family.</text>
</comment>
<evidence type="ECO:0000256" key="2">
    <source>
        <dbReference type="ARBA" id="ARBA00007278"/>
    </source>
</evidence>
<dbReference type="InterPro" id="IPR036388">
    <property type="entry name" value="WH-like_DNA-bd_sf"/>
</dbReference>
<reference evidence="7" key="1">
    <citation type="journal article" date="2021" name="Cell">
        <title>Tracing the genetic footprints of vertebrate landing in non-teleost ray-finned fishes.</title>
        <authorList>
            <person name="Bi X."/>
            <person name="Wang K."/>
            <person name="Yang L."/>
            <person name="Pan H."/>
            <person name="Jiang H."/>
            <person name="Wei Q."/>
            <person name="Fang M."/>
            <person name="Yu H."/>
            <person name="Zhu C."/>
            <person name="Cai Y."/>
            <person name="He Y."/>
            <person name="Gan X."/>
            <person name="Zeng H."/>
            <person name="Yu D."/>
            <person name="Zhu Y."/>
            <person name="Jiang H."/>
            <person name="Qiu Q."/>
            <person name="Yang H."/>
            <person name="Zhang Y.E."/>
            <person name="Wang W."/>
            <person name="Zhu M."/>
            <person name="He S."/>
            <person name="Zhang G."/>
        </authorList>
    </citation>
    <scope>NUCLEOTIDE SEQUENCE</scope>
    <source>
        <strain evidence="7">Pddl_001</strain>
    </source>
</reference>
<evidence type="ECO:0000256" key="3">
    <source>
        <dbReference type="ARBA" id="ARBA00022490"/>
    </source>
</evidence>
<proteinExistence type="inferred from homology"/>
<comment type="caution">
    <text evidence="7">The sequence shown here is derived from an EMBL/GenBank/DDBJ whole genome shotgun (WGS) entry which is preliminary data.</text>
</comment>
<keyword evidence="5" id="KW-0687">Ribonucleoprotein</keyword>
<dbReference type="EMBL" id="JAAWVQ010037087">
    <property type="protein sequence ID" value="MBN3274137.1"/>
    <property type="molecule type" value="Genomic_DNA"/>
</dbReference>
<dbReference type="PANTHER" id="PTHR12146:SF0">
    <property type="entry name" value="RIBOSOMAL PROTEIN S10"/>
    <property type="match status" value="1"/>
</dbReference>
<comment type="subcellular location">
    <subcellularLocation>
        <location evidence="1">Cytoplasm</location>
    </subcellularLocation>
</comment>
<evidence type="ECO:0000313" key="8">
    <source>
        <dbReference type="Proteomes" id="UP001166093"/>
    </source>
</evidence>
<keyword evidence="3" id="KW-0963">Cytoplasm</keyword>
<keyword evidence="8" id="KW-1185">Reference proteome</keyword>
<keyword evidence="4" id="KW-0689">Ribosomal protein</keyword>
<sequence length="95" mass="10823">MLMPKKNCIANYELLFKEGIMMAKKDVHLAKHPELADKNMPNLHVMKTIQSLKSTSYVKEHENLSCKSPSRPKRALSRGTCMPVQRWAGLERGAE</sequence>
<evidence type="ECO:0000256" key="5">
    <source>
        <dbReference type="ARBA" id="ARBA00023274"/>
    </source>
</evidence>
<dbReference type="InterPro" id="IPR037447">
    <property type="entry name" value="Ribosomal_eS10"/>
</dbReference>
<evidence type="ECO:0000259" key="6">
    <source>
        <dbReference type="Pfam" id="PF03501"/>
    </source>
</evidence>
<dbReference type="InterPro" id="IPR005326">
    <property type="entry name" value="Plectin_eS10_N"/>
</dbReference>
<accession>A0ABS2XIM9</accession>
<gene>
    <name evidence="7" type="primary">Rps10_1</name>
    <name evidence="7" type="ORF">GTO93_0018953</name>
</gene>
<dbReference type="Gene3D" id="1.10.10.10">
    <property type="entry name" value="Winged helix-like DNA-binding domain superfamily/Winged helix DNA-binding domain"/>
    <property type="match status" value="1"/>
</dbReference>
<evidence type="ECO:0000313" key="7">
    <source>
        <dbReference type="EMBL" id="MBN3274137.1"/>
    </source>
</evidence>
<organism evidence="7 8">
    <name type="scientific">Polyodon spathula</name>
    <name type="common">North American paddlefish</name>
    <name type="synonym">Squalus spathula</name>
    <dbReference type="NCBI Taxonomy" id="7913"/>
    <lineage>
        <taxon>Eukaryota</taxon>
        <taxon>Metazoa</taxon>
        <taxon>Chordata</taxon>
        <taxon>Craniata</taxon>
        <taxon>Vertebrata</taxon>
        <taxon>Euteleostomi</taxon>
        <taxon>Actinopterygii</taxon>
        <taxon>Chondrostei</taxon>
        <taxon>Acipenseriformes</taxon>
        <taxon>Polyodontidae</taxon>
        <taxon>Polyodon</taxon>
    </lineage>
</organism>
<dbReference type="PANTHER" id="PTHR12146">
    <property type="entry name" value="40S RIBOSOMAL PROTEIN S10"/>
    <property type="match status" value="1"/>
</dbReference>
<dbReference type="Pfam" id="PF03501">
    <property type="entry name" value="S10_plectin"/>
    <property type="match status" value="1"/>
</dbReference>
<feature type="domain" description="Plectin/eS10 N-terminal" evidence="6">
    <location>
        <begin position="3"/>
        <end position="61"/>
    </location>
</feature>
<protein>
    <submittedName>
        <fullName evidence="7">RS10 protein</fullName>
    </submittedName>
</protein>
<feature type="non-terminal residue" evidence="7">
    <location>
        <position position="1"/>
    </location>
</feature>
<dbReference type="Proteomes" id="UP001166093">
    <property type="component" value="Unassembled WGS sequence"/>
</dbReference>